<feature type="region of interest" description="Disordered" evidence="1">
    <location>
        <begin position="1"/>
        <end position="27"/>
    </location>
</feature>
<reference evidence="2" key="1">
    <citation type="journal article" name="BMC Genomics">
        <title>Long-read sequencing and de novo genome assembly of marine medaka (Oryzias melastigma).</title>
        <authorList>
            <person name="Liang P."/>
            <person name="Saqib H.S.A."/>
            <person name="Ni X."/>
            <person name="Shen Y."/>
        </authorList>
    </citation>
    <scope>NUCLEOTIDE SEQUENCE</scope>
    <source>
        <strain evidence="2">Bigg-433</strain>
    </source>
</reference>
<dbReference type="EMBL" id="WKFB01000413">
    <property type="protein sequence ID" value="KAF6723901.1"/>
    <property type="molecule type" value="Genomic_DNA"/>
</dbReference>
<accession>A0A834F7P5</accession>
<dbReference type="AlphaFoldDB" id="A0A834F7P5"/>
<evidence type="ECO:0000313" key="3">
    <source>
        <dbReference type="Proteomes" id="UP000646548"/>
    </source>
</evidence>
<proteinExistence type="predicted"/>
<sequence>MDSLSTRGITEKPPSPNDGEVSPPIPRVRRANRLKTQHFPPDFTVAATAGRGGKAERCSGRAVKGQQLNVSRRAALQCRWICAEEEDSVLQDEQWSSGSALPEAVYWWLSSDRKAFGADLLAA</sequence>
<comment type="caution">
    <text evidence="2">The sequence shown here is derived from an EMBL/GenBank/DDBJ whole genome shotgun (WGS) entry which is preliminary data.</text>
</comment>
<protein>
    <submittedName>
        <fullName evidence="2">Uncharacterized protein</fullName>
    </submittedName>
</protein>
<dbReference type="Proteomes" id="UP000646548">
    <property type="component" value="Unassembled WGS sequence"/>
</dbReference>
<evidence type="ECO:0000313" key="2">
    <source>
        <dbReference type="EMBL" id="KAF6723901.1"/>
    </source>
</evidence>
<name>A0A834F7P5_ORYME</name>
<organism evidence="2 3">
    <name type="scientific">Oryzias melastigma</name>
    <name type="common">Marine medaka</name>
    <dbReference type="NCBI Taxonomy" id="30732"/>
    <lineage>
        <taxon>Eukaryota</taxon>
        <taxon>Metazoa</taxon>
        <taxon>Chordata</taxon>
        <taxon>Craniata</taxon>
        <taxon>Vertebrata</taxon>
        <taxon>Euteleostomi</taxon>
        <taxon>Actinopterygii</taxon>
        <taxon>Neopterygii</taxon>
        <taxon>Teleostei</taxon>
        <taxon>Neoteleostei</taxon>
        <taxon>Acanthomorphata</taxon>
        <taxon>Ovalentaria</taxon>
        <taxon>Atherinomorphae</taxon>
        <taxon>Beloniformes</taxon>
        <taxon>Adrianichthyidae</taxon>
        <taxon>Oryziinae</taxon>
        <taxon>Oryzias</taxon>
    </lineage>
</organism>
<evidence type="ECO:0000256" key="1">
    <source>
        <dbReference type="SAM" id="MobiDB-lite"/>
    </source>
</evidence>
<gene>
    <name evidence="2" type="ORF">FQA47_015733</name>
</gene>